<accession>A0A834I480</accession>
<keyword evidence="2" id="KW-1185">Reference proteome</keyword>
<sequence length="144" mass="16147">MPPKKNVRCNPIYPMTPYQFARAIILIWGDSRHSSPDPYPTSEMTQKSCRPRCFGNFVLTHRKRQKRPFRFELNLWSRWRGSGDASPKANQNGSGDGLFASRSRLANASVDISSIADGESLTFSGELGPGKVSKLLERDWTGSI</sequence>
<proteinExistence type="predicted"/>
<organism evidence="1 2">
    <name type="scientific">Rhynchophorus ferrugineus</name>
    <name type="common">Red palm weevil</name>
    <name type="synonym">Curculio ferrugineus</name>
    <dbReference type="NCBI Taxonomy" id="354439"/>
    <lineage>
        <taxon>Eukaryota</taxon>
        <taxon>Metazoa</taxon>
        <taxon>Ecdysozoa</taxon>
        <taxon>Arthropoda</taxon>
        <taxon>Hexapoda</taxon>
        <taxon>Insecta</taxon>
        <taxon>Pterygota</taxon>
        <taxon>Neoptera</taxon>
        <taxon>Endopterygota</taxon>
        <taxon>Coleoptera</taxon>
        <taxon>Polyphaga</taxon>
        <taxon>Cucujiformia</taxon>
        <taxon>Curculionidae</taxon>
        <taxon>Dryophthorinae</taxon>
        <taxon>Rhynchophorus</taxon>
    </lineage>
</organism>
<dbReference type="Proteomes" id="UP000625711">
    <property type="component" value="Unassembled WGS sequence"/>
</dbReference>
<comment type="caution">
    <text evidence="1">The sequence shown here is derived from an EMBL/GenBank/DDBJ whole genome shotgun (WGS) entry which is preliminary data.</text>
</comment>
<protein>
    <submittedName>
        <fullName evidence="1">Uncharacterized protein</fullName>
    </submittedName>
</protein>
<dbReference type="AlphaFoldDB" id="A0A834I480"/>
<evidence type="ECO:0000313" key="2">
    <source>
        <dbReference type="Proteomes" id="UP000625711"/>
    </source>
</evidence>
<gene>
    <name evidence="1" type="ORF">GWI33_014912</name>
</gene>
<evidence type="ECO:0000313" key="1">
    <source>
        <dbReference type="EMBL" id="KAF7272286.1"/>
    </source>
</evidence>
<dbReference type="EMBL" id="JAACXV010013789">
    <property type="protein sequence ID" value="KAF7272286.1"/>
    <property type="molecule type" value="Genomic_DNA"/>
</dbReference>
<name>A0A834I480_RHYFE</name>
<reference evidence="1" key="1">
    <citation type="submission" date="2020-08" db="EMBL/GenBank/DDBJ databases">
        <title>Genome sequencing and assembly of the red palm weevil Rhynchophorus ferrugineus.</title>
        <authorList>
            <person name="Dias G.B."/>
            <person name="Bergman C.M."/>
            <person name="Manee M."/>
        </authorList>
    </citation>
    <scope>NUCLEOTIDE SEQUENCE</scope>
    <source>
        <strain evidence="1">AA-2017</strain>
        <tissue evidence="1">Whole larva</tissue>
    </source>
</reference>